<organism evidence="2 3">
    <name type="scientific">Flagellimonas yonaguniensis</name>
    <dbReference type="NCBI Taxonomy" id="3031325"/>
    <lineage>
        <taxon>Bacteria</taxon>
        <taxon>Pseudomonadati</taxon>
        <taxon>Bacteroidota</taxon>
        <taxon>Flavobacteriia</taxon>
        <taxon>Flavobacteriales</taxon>
        <taxon>Flavobacteriaceae</taxon>
        <taxon>Flagellimonas</taxon>
    </lineage>
</organism>
<dbReference type="EMBL" id="JARFVB010000001">
    <property type="protein sequence ID" value="MDF0714697.1"/>
    <property type="molecule type" value="Genomic_DNA"/>
</dbReference>
<dbReference type="Proteomes" id="UP001221366">
    <property type="component" value="Unassembled WGS sequence"/>
</dbReference>
<keyword evidence="1" id="KW-0812">Transmembrane</keyword>
<evidence type="ECO:0008006" key="4">
    <source>
        <dbReference type="Google" id="ProtNLM"/>
    </source>
</evidence>
<reference evidence="2 3" key="1">
    <citation type="submission" date="2023-03" db="EMBL/GenBank/DDBJ databases">
        <title>Muricauda XX sp. nov. and Muricauda XXX sp. nov., two novel species isolated from Okinawa Trough.</title>
        <authorList>
            <person name="Cao W."/>
            <person name="Deng X."/>
        </authorList>
    </citation>
    <scope>NUCLEOTIDE SEQUENCE [LARGE SCALE GENOMIC DNA]</scope>
    <source>
        <strain evidence="2 3">334s03</strain>
    </source>
</reference>
<keyword evidence="1" id="KW-0472">Membrane</keyword>
<feature type="transmembrane region" description="Helical" evidence="1">
    <location>
        <begin position="54"/>
        <end position="75"/>
    </location>
</feature>
<gene>
    <name evidence="2" type="ORF">PY092_00930</name>
</gene>
<protein>
    <recommendedName>
        <fullName evidence="4">AI-2E family transporter</fullName>
    </recommendedName>
</protein>
<feature type="transmembrane region" description="Helical" evidence="1">
    <location>
        <begin position="5"/>
        <end position="22"/>
    </location>
</feature>
<sequence length="89" mass="10060">MRIAGWFFAFLVLTIGLINTFWGNDPGYGIFVMLSSLVFFNPVTDYLSRKTGVVIPLWIKIVLALLIFWTALGVAELSDKIDLMVNDFL</sequence>
<keyword evidence="3" id="KW-1185">Reference proteome</keyword>
<feature type="transmembrane region" description="Helical" evidence="1">
    <location>
        <begin position="28"/>
        <end position="47"/>
    </location>
</feature>
<accession>A0ABT5XU37</accession>
<dbReference type="RefSeq" id="WP_275613982.1">
    <property type="nucleotide sequence ID" value="NZ_JARFVB010000001.1"/>
</dbReference>
<evidence type="ECO:0000256" key="1">
    <source>
        <dbReference type="SAM" id="Phobius"/>
    </source>
</evidence>
<keyword evidence="1" id="KW-1133">Transmembrane helix</keyword>
<evidence type="ECO:0000313" key="2">
    <source>
        <dbReference type="EMBL" id="MDF0714697.1"/>
    </source>
</evidence>
<comment type="caution">
    <text evidence="2">The sequence shown here is derived from an EMBL/GenBank/DDBJ whole genome shotgun (WGS) entry which is preliminary data.</text>
</comment>
<name>A0ABT5XU37_9FLAO</name>
<evidence type="ECO:0000313" key="3">
    <source>
        <dbReference type="Proteomes" id="UP001221366"/>
    </source>
</evidence>
<proteinExistence type="predicted"/>